<gene>
    <name evidence="2" type="ORF">LEP1GSC081_1347</name>
</gene>
<evidence type="ECO:0000313" key="3">
    <source>
        <dbReference type="Proteomes" id="UP000006253"/>
    </source>
</evidence>
<organism evidence="2 3">
    <name type="scientific">Leptospira kirschneri str. H1</name>
    <dbReference type="NCBI Taxonomy" id="1049966"/>
    <lineage>
        <taxon>Bacteria</taxon>
        <taxon>Pseudomonadati</taxon>
        <taxon>Spirochaetota</taxon>
        <taxon>Spirochaetia</taxon>
        <taxon>Leptospirales</taxon>
        <taxon>Leptospiraceae</taxon>
        <taxon>Leptospira</taxon>
    </lineage>
</organism>
<reference evidence="2 3" key="1">
    <citation type="submission" date="2012-10" db="EMBL/GenBank/DDBJ databases">
        <authorList>
            <person name="Harkins D.M."/>
            <person name="Durkin A.S."/>
            <person name="Brinkac L.M."/>
            <person name="Selengut J.D."/>
            <person name="Sanka R."/>
            <person name="DePew J."/>
            <person name="Purushe J."/>
            <person name="Peacock S.J."/>
            <person name="Thaipadungpanit J."/>
            <person name="Wuthiekanun V.W."/>
            <person name="Day N.P."/>
            <person name="Vinetz J.M."/>
            <person name="Sutton G.G."/>
            <person name="Nelson W.C."/>
            <person name="Fouts D.E."/>
        </authorList>
    </citation>
    <scope>NUCLEOTIDE SEQUENCE [LARGE SCALE GENOMIC DNA]</scope>
    <source>
        <strain evidence="2 3">H1</strain>
    </source>
</reference>
<comment type="caution">
    <text evidence="2">The sequence shown here is derived from an EMBL/GenBank/DDBJ whole genome shotgun (WGS) entry which is preliminary data.</text>
</comment>
<dbReference type="InterPro" id="IPR013230">
    <property type="entry name" value="Peptidase_M15A_C"/>
</dbReference>
<dbReference type="Gene3D" id="3.30.1380.10">
    <property type="match status" value="1"/>
</dbReference>
<dbReference type="Proteomes" id="UP000006253">
    <property type="component" value="Unassembled WGS sequence"/>
</dbReference>
<dbReference type="InterPro" id="IPR009045">
    <property type="entry name" value="Zn_M74/Hedgehog-like"/>
</dbReference>
<dbReference type="SUPFAM" id="SSF55166">
    <property type="entry name" value="Hedgehog/DD-peptidase"/>
    <property type="match status" value="1"/>
</dbReference>
<dbReference type="RefSeq" id="WP_004765004.1">
    <property type="nucleotide sequence ID" value="NZ_AHMY02000026.1"/>
</dbReference>
<protein>
    <submittedName>
        <fullName evidence="2">Peptidase M15</fullName>
    </submittedName>
</protein>
<name>A0A0E2B542_9LEPT</name>
<feature type="domain" description="Peptidase M15A C-terminal" evidence="1">
    <location>
        <begin position="6"/>
        <end position="119"/>
    </location>
</feature>
<proteinExistence type="predicted"/>
<accession>A0A0E2B542</accession>
<evidence type="ECO:0000259" key="1">
    <source>
        <dbReference type="Pfam" id="PF08291"/>
    </source>
</evidence>
<dbReference type="EMBL" id="AHMY02000026">
    <property type="protein sequence ID" value="EKO16422.1"/>
    <property type="molecule type" value="Genomic_DNA"/>
</dbReference>
<sequence>MNLSKNFTLSELTVTQTGLPNDPDERQVVNLKRLCETILEPLREAIGKPIGINSGFRSPAVNRKVKGSVTSQHMAGEAADLCVAGMSTLDVVKTIVSLNLPFHQLINEGTTTGATWVHVSVAPQGIKPKKEILNAFGVPGRMKYQRVSVG</sequence>
<evidence type="ECO:0000313" key="2">
    <source>
        <dbReference type="EMBL" id="EKO16422.1"/>
    </source>
</evidence>
<dbReference type="AlphaFoldDB" id="A0A0E2B542"/>
<dbReference type="Pfam" id="PF08291">
    <property type="entry name" value="Peptidase_M15_3"/>
    <property type="match status" value="1"/>
</dbReference>